<proteinExistence type="predicted"/>
<accession>A0ABT8WT92</accession>
<evidence type="ECO:0000313" key="2">
    <source>
        <dbReference type="Proteomes" id="UP001176806"/>
    </source>
</evidence>
<comment type="caution">
    <text evidence="1">The sequence shown here is derived from an EMBL/GenBank/DDBJ whole genome shotgun (WGS) entry which is preliminary data.</text>
</comment>
<keyword evidence="2" id="KW-1185">Reference proteome</keyword>
<protein>
    <submittedName>
        <fullName evidence="1">tRNA modification GTPase</fullName>
    </submittedName>
</protein>
<dbReference type="EMBL" id="JAUOEL010000008">
    <property type="protein sequence ID" value="MDO5976400.1"/>
    <property type="molecule type" value="Genomic_DNA"/>
</dbReference>
<dbReference type="RefSeq" id="WP_303303691.1">
    <property type="nucleotide sequence ID" value="NZ_BAABDA010000001.1"/>
</dbReference>
<sequence>MKKQLFLLLTIISSLNLYSQISFEKGYFINNLDQKVDCLIKNLGWNHNPTKFKYKLSENSEIKQETIKSVKEFGIYNISKYIRSIVKIDRSSESHNDLSYDRKPILEEEELFLKVLIEGKYNLYEYSGKNLERYFYNQKNLTIDQLIFKSYRSYNDEIIHKNEQFKQQLLNDLKCPHFKINRIQNLRYNRKDLLRFFIDYINCYNDNPINYVQKEKQDLFNLTLRPRLNNASLTMQHATAESRNIDFGNKTSIGFGLEAEFILPFNKNKWSILVEPTYRYYKSKNSVDADYVAGGRLTTEVTYNSIEIPIGLRHYFFINNNSKIFINTSFIPDLSLNPSLEATRENGTVFESFKIKPKPNFAFGLGYKYNNKYSLEVRYQTSRKILGHYFDPLWRVEYNNPLLIIFGYSLF</sequence>
<dbReference type="Proteomes" id="UP001176806">
    <property type="component" value="Unassembled WGS sequence"/>
</dbReference>
<name>A0ABT8WT92_9FLAO</name>
<reference evidence="1" key="1">
    <citation type="submission" date="2023-07" db="EMBL/GenBank/DDBJ databases">
        <title>Two novel species in the genus Flavivirga.</title>
        <authorList>
            <person name="Kwon K."/>
        </authorList>
    </citation>
    <scope>NUCLEOTIDE SEQUENCE</scope>
    <source>
        <strain evidence="1">KACC 14158</strain>
    </source>
</reference>
<organism evidence="1 2">
    <name type="scientific">Flavivirga jejuensis</name>
    <dbReference type="NCBI Taxonomy" id="870487"/>
    <lineage>
        <taxon>Bacteria</taxon>
        <taxon>Pseudomonadati</taxon>
        <taxon>Bacteroidota</taxon>
        <taxon>Flavobacteriia</taxon>
        <taxon>Flavobacteriales</taxon>
        <taxon>Flavobacteriaceae</taxon>
        <taxon>Flavivirga</taxon>
    </lineage>
</organism>
<evidence type="ECO:0000313" key="1">
    <source>
        <dbReference type="EMBL" id="MDO5976400.1"/>
    </source>
</evidence>
<gene>
    <name evidence="1" type="ORF">Q4Q40_19550</name>
</gene>